<dbReference type="Proteomes" id="UP000198287">
    <property type="component" value="Unassembled WGS sequence"/>
</dbReference>
<organism evidence="2 3">
    <name type="scientific">Folsomia candida</name>
    <name type="common">Springtail</name>
    <dbReference type="NCBI Taxonomy" id="158441"/>
    <lineage>
        <taxon>Eukaryota</taxon>
        <taxon>Metazoa</taxon>
        <taxon>Ecdysozoa</taxon>
        <taxon>Arthropoda</taxon>
        <taxon>Hexapoda</taxon>
        <taxon>Collembola</taxon>
        <taxon>Entomobryomorpha</taxon>
        <taxon>Isotomoidea</taxon>
        <taxon>Isotomidae</taxon>
        <taxon>Proisotominae</taxon>
        <taxon>Folsomia</taxon>
    </lineage>
</organism>
<feature type="region of interest" description="Disordered" evidence="1">
    <location>
        <begin position="266"/>
        <end position="290"/>
    </location>
</feature>
<keyword evidence="3" id="KW-1185">Reference proteome</keyword>
<reference evidence="2 3" key="1">
    <citation type="submission" date="2015-12" db="EMBL/GenBank/DDBJ databases">
        <title>The genome of Folsomia candida.</title>
        <authorList>
            <person name="Faddeeva A."/>
            <person name="Derks M.F."/>
            <person name="Anvar Y."/>
            <person name="Smit S."/>
            <person name="Van Straalen N."/>
            <person name="Roelofs D."/>
        </authorList>
    </citation>
    <scope>NUCLEOTIDE SEQUENCE [LARGE SCALE GENOMIC DNA]</scope>
    <source>
        <strain evidence="2 3">VU population</strain>
        <tissue evidence="2">Whole body</tissue>
    </source>
</reference>
<evidence type="ECO:0000313" key="2">
    <source>
        <dbReference type="EMBL" id="OXA40518.1"/>
    </source>
</evidence>
<name>A0A226D6N4_FOLCA</name>
<comment type="caution">
    <text evidence="2">The sequence shown here is derived from an EMBL/GenBank/DDBJ whole genome shotgun (WGS) entry which is preliminary data.</text>
</comment>
<dbReference type="AlphaFoldDB" id="A0A226D6N4"/>
<gene>
    <name evidence="2" type="ORF">Fcan01_24675</name>
</gene>
<protein>
    <submittedName>
        <fullName evidence="2">Uncharacterized protein</fullName>
    </submittedName>
</protein>
<dbReference type="EMBL" id="LNIX01000033">
    <property type="protein sequence ID" value="OXA40518.1"/>
    <property type="molecule type" value="Genomic_DNA"/>
</dbReference>
<accession>A0A226D6N4</accession>
<evidence type="ECO:0000256" key="1">
    <source>
        <dbReference type="SAM" id="MobiDB-lite"/>
    </source>
</evidence>
<proteinExistence type="predicted"/>
<evidence type="ECO:0000313" key="3">
    <source>
        <dbReference type="Proteomes" id="UP000198287"/>
    </source>
</evidence>
<sequence length="290" mass="33171">MGKQRPVPPHLDKLSIVPPLPTDKATQFLSNLTLRCDEFITGGINIDKALIKRKENVEQLTRIATSAIEKEEQLDIVINKVLELQQPESEAETEYKRVKLEKAQKTAKIRVESLQKWEVKNKQTTDTVDRWHHAHVKLEKRFATAEALSDATGKVIDDLGLHFILDEDCSLNKSHFAIGIRNIVPHNMELTGVLYMLEFNSESWTCAEFTKVEPRFPEAKEFLREVNKSKDVVYALCLARKYWRMQLTPSTIPKVVEVSIKCNNNNNKSSSNSESEEKSLMLFDDSNTSD</sequence>